<evidence type="ECO:0000313" key="3">
    <source>
        <dbReference type="EMBL" id="MYN10038.1"/>
    </source>
</evidence>
<gene>
    <name evidence="3" type="ORF">GTP77_22205</name>
</gene>
<dbReference type="GO" id="GO:0046872">
    <property type="term" value="F:metal ion binding"/>
    <property type="evidence" value="ECO:0007669"/>
    <property type="project" value="UniProtKB-KW"/>
</dbReference>
<reference evidence="3 4" key="1">
    <citation type="submission" date="2019-12" db="EMBL/GenBank/DDBJ databases">
        <title>Novel species isolated from a subtropical stream in China.</title>
        <authorList>
            <person name="Lu H."/>
        </authorList>
    </citation>
    <scope>NUCLEOTIDE SEQUENCE [LARGE SCALE GENOMIC DNA]</scope>
    <source>
        <strain evidence="3 4">FT127W</strain>
    </source>
</reference>
<accession>A0A7X4HEZ5</accession>
<dbReference type="AlphaFoldDB" id="A0A7X4HEZ5"/>
<organism evidence="3 4">
    <name type="scientific">Pseudoduganella aquatica</name>
    <dbReference type="NCBI Taxonomy" id="2660641"/>
    <lineage>
        <taxon>Bacteria</taxon>
        <taxon>Pseudomonadati</taxon>
        <taxon>Pseudomonadota</taxon>
        <taxon>Betaproteobacteria</taxon>
        <taxon>Burkholderiales</taxon>
        <taxon>Oxalobacteraceae</taxon>
        <taxon>Telluria group</taxon>
        <taxon>Pseudoduganella</taxon>
    </lineage>
</organism>
<dbReference type="EMBL" id="WWCU01000031">
    <property type="protein sequence ID" value="MYN10038.1"/>
    <property type="molecule type" value="Genomic_DNA"/>
</dbReference>
<keyword evidence="4" id="KW-1185">Reference proteome</keyword>
<dbReference type="InterPro" id="IPR040442">
    <property type="entry name" value="Pyrv_kinase-like_dom_sf"/>
</dbReference>
<feature type="domain" description="HpcH/HpaI aldolase/citrate lyase" evidence="2">
    <location>
        <begin position="35"/>
        <end position="158"/>
    </location>
</feature>
<dbReference type="Gene3D" id="3.20.20.60">
    <property type="entry name" value="Phosphoenolpyruvate-binding domains"/>
    <property type="match status" value="1"/>
</dbReference>
<dbReference type="GO" id="GO:0003824">
    <property type="term" value="F:catalytic activity"/>
    <property type="evidence" value="ECO:0007669"/>
    <property type="project" value="InterPro"/>
</dbReference>
<dbReference type="InterPro" id="IPR015813">
    <property type="entry name" value="Pyrv/PenolPyrv_kinase-like_dom"/>
</dbReference>
<protein>
    <submittedName>
        <fullName evidence="3">Aldolase</fullName>
    </submittedName>
</protein>
<dbReference type="InterPro" id="IPR005000">
    <property type="entry name" value="Aldolase/citrate-lyase_domain"/>
</dbReference>
<dbReference type="Proteomes" id="UP000450676">
    <property type="component" value="Unassembled WGS sequence"/>
</dbReference>
<sequence length="265" mass="30035">MNKRERQMLDILKRGRDEFGYKAVKAEFEAEGTRIDELLRLMDIARKAELKIGLKIGGCEAVRDLLESRQLGVDYIIAPMVETPYALSKFIEAKNKVYTEEEQEDTDFLFNLETLSTFGHLDEIARVASAPGGVEGIVFGRVDFSGSAGLSRDNINDDQITDYILKTAEVCKQKNLHLVVGGGVSMDSLPALRRMAAVHLTRFETRKVIFEGAAANNPNMDKGLLQAVHFELLWLQNKRDYYGFIEREDAKRIDMLEARWKVLNT</sequence>
<evidence type="ECO:0000313" key="4">
    <source>
        <dbReference type="Proteomes" id="UP000450676"/>
    </source>
</evidence>
<dbReference type="SUPFAM" id="SSF51621">
    <property type="entry name" value="Phosphoenolpyruvate/pyruvate domain"/>
    <property type="match status" value="1"/>
</dbReference>
<name>A0A7X4HEZ5_9BURK</name>
<dbReference type="Pfam" id="PF03328">
    <property type="entry name" value="HpcH_HpaI"/>
    <property type="match status" value="1"/>
</dbReference>
<dbReference type="RefSeq" id="WP_161074335.1">
    <property type="nucleotide sequence ID" value="NZ_CP086370.1"/>
</dbReference>
<keyword evidence="1" id="KW-0479">Metal-binding</keyword>
<evidence type="ECO:0000259" key="2">
    <source>
        <dbReference type="Pfam" id="PF03328"/>
    </source>
</evidence>
<proteinExistence type="predicted"/>
<evidence type="ECO:0000256" key="1">
    <source>
        <dbReference type="ARBA" id="ARBA00022723"/>
    </source>
</evidence>
<comment type="caution">
    <text evidence="3">The sequence shown here is derived from an EMBL/GenBank/DDBJ whole genome shotgun (WGS) entry which is preliminary data.</text>
</comment>